<dbReference type="SUPFAM" id="SSF103473">
    <property type="entry name" value="MFS general substrate transporter"/>
    <property type="match status" value="1"/>
</dbReference>
<reference evidence="8" key="1">
    <citation type="journal article" date="2019" name="Int. J. Syst. Evol. Microbiol.">
        <title>The Global Catalogue of Microorganisms (GCM) 10K type strain sequencing project: providing services to taxonomists for standard genome sequencing and annotation.</title>
        <authorList>
            <consortium name="The Broad Institute Genomics Platform"/>
            <consortium name="The Broad Institute Genome Sequencing Center for Infectious Disease"/>
            <person name="Wu L."/>
            <person name="Ma J."/>
        </authorList>
    </citation>
    <scope>NUCLEOTIDE SEQUENCE [LARGE SCALE GENOMIC DNA]</scope>
    <source>
        <strain evidence="8">TBRC 5832</strain>
    </source>
</reference>
<evidence type="ECO:0000256" key="3">
    <source>
        <dbReference type="ARBA" id="ARBA00022989"/>
    </source>
</evidence>
<evidence type="ECO:0000256" key="4">
    <source>
        <dbReference type="ARBA" id="ARBA00023136"/>
    </source>
</evidence>
<feature type="transmembrane region" description="Helical" evidence="5">
    <location>
        <begin position="82"/>
        <end position="101"/>
    </location>
</feature>
<evidence type="ECO:0000313" key="8">
    <source>
        <dbReference type="Proteomes" id="UP001595867"/>
    </source>
</evidence>
<evidence type="ECO:0000256" key="1">
    <source>
        <dbReference type="ARBA" id="ARBA00004651"/>
    </source>
</evidence>
<dbReference type="EMBL" id="JBHSBL010000017">
    <property type="protein sequence ID" value="MFC4066918.1"/>
    <property type="molecule type" value="Genomic_DNA"/>
</dbReference>
<dbReference type="InterPro" id="IPR011701">
    <property type="entry name" value="MFS"/>
</dbReference>
<feature type="transmembrane region" description="Helical" evidence="5">
    <location>
        <begin position="12"/>
        <end position="31"/>
    </location>
</feature>
<protein>
    <submittedName>
        <fullName evidence="7">MFS transporter</fullName>
    </submittedName>
</protein>
<feature type="transmembrane region" description="Helical" evidence="5">
    <location>
        <begin position="373"/>
        <end position="394"/>
    </location>
</feature>
<gene>
    <name evidence="7" type="ORF">ACFO0C_18435</name>
</gene>
<evidence type="ECO:0000256" key="5">
    <source>
        <dbReference type="SAM" id="Phobius"/>
    </source>
</evidence>
<feature type="transmembrane region" description="Helical" evidence="5">
    <location>
        <begin position="312"/>
        <end position="338"/>
    </location>
</feature>
<name>A0ABV8IRQ1_9ACTN</name>
<proteinExistence type="predicted"/>
<feature type="transmembrane region" description="Helical" evidence="5">
    <location>
        <begin position="107"/>
        <end position="128"/>
    </location>
</feature>
<dbReference type="Gene3D" id="1.20.1250.20">
    <property type="entry name" value="MFS general substrate transporter like domains"/>
    <property type="match status" value="2"/>
</dbReference>
<evidence type="ECO:0000256" key="2">
    <source>
        <dbReference type="ARBA" id="ARBA00022692"/>
    </source>
</evidence>
<evidence type="ECO:0000259" key="6">
    <source>
        <dbReference type="PROSITE" id="PS50850"/>
    </source>
</evidence>
<feature type="transmembrane region" description="Helical" evidence="5">
    <location>
        <begin position="43"/>
        <end position="61"/>
    </location>
</feature>
<feature type="transmembrane region" description="Helical" evidence="5">
    <location>
        <begin position="287"/>
        <end position="306"/>
    </location>
</feature>
<keyword evidence="4 5" id="KW-0472">Membrane</keyword>
<keyword evidence="2 5" id="KW-0812">Transmembrane</keyword>
<accession>A0ABV8IRQ1</accession>
<dbReference type="PANTHER" id="PTHR23528:SF1">
    <property type="entry name" value="MAJOR FACILITATOR SUPERFAMILY (MFS) PROFILE DOMAIN-CONTAINING PROTEIN"/>
    <property type="match status" value="1"/>
</dbReference>
<comment type="caution">
    <text evidence="7">The sequence shown here is derived from an EMBL/GenBank/DDBJ whole genome shotgun (WGS) entry which is preliminary data.</text>
</comment>
<comment type="subcellular location">
    <subcellularLocation>
        <location evidence="1">Cell membrane</location>
        <topology evidence="1">Multi-pass membrane protein</topology>
    </subcellularLocation>
</comment>
<feature type="transmembrane region" description="Helical" evidence="5">
    <location>
        <begin position="350"/>
        <end position="367"/>
    </location>
</feature>
<keyword evidence="8" id="KW-1185">Reference proteome</keyword>
<feature type="transmembrane region" description="Helical" evidence="5">
    <location>
        <begin position="140"/>
        <end position="158"/>
    </location>
</feature>
<feature type="domain" description="Major facilitator superfamily (MFS) profile" evidence="6">
    <location>
        <begin position="11"/>
        <end position="402"/>
    </location>
</feature>
<organism evidence="7 8">
    <name type="scientific">Actinoplanes subglobosus</name>
    <dbReference type="NCBI Taxonomy" id="1547892"/>
    <lineage>
        <taxon>Bacteria</taxon>
        <taxon>Bacillati</taxon>
        <taxon>Actinomycetota</taxon>
        <taxon>Actinomycetes</taxon>
        <taxon>Micromonosporales</taxon>
        <taxon>Micromonosporaceae</taxon>
        <taxon>Actinoplanes</taxon>
    </lineage>
</organism>
<dbReference type="Pfam" id="PF07690">
    <property type="entry name" value="MFS_1"/>
    <property type="match status" value="1"/>
</dbReference>
<keyword evidence="3 5" id="KW-1133">Transmembrane helix</keyword>
<feature type="transmembrane region" description="Helical" evidence="5">
    <location>
        <begin position="218"/>
        <end position="239"/>
    </location>
</feature>
<evidence type="ECO:0000313" key="7">
    <source>
        <dbReference type="EMBL" id="MFC4066918.1"/>
    </source>
</evidence>
<dbReference type="PANTHER" id="PTHR23528">
    <property type="match status" value="1"/>
</dbReference>
<dbReference type="Proteomes" id="UP001595867">
    <property type="component" value="Unassembled WGS sequence"/>
</dbReference>
<dbReference type="InterPro" id="IPR036259">
    <property type="entry name" value="MFS_trans_sf"/>
</dbReference>
<feature type="transmembrane region" description="Helical" evidence="5">
    <location>
        <begin position="170"/>
        <end position="188"/>
    </location>
</feature>
<dbReference type="RefSeq" id="WP_378067882.1">
    <property type="nucleotide sequence ID" value="NZ_JBHSBL010000017.1"/>
</dbReference>
<feature type="transmembrane region" description="Helical" evidence="5">
    <location>
        <begin position="259"/>
        <end position="280"/>
    </location>
</feature>
<dbReference type="InterPro" id="IPR020846">
    <property type="entry name" value="MFS_dom"/>
</dbReference>
<sequence length="420" mass="43494">MRTPLGRLVPALLISQTGYFVAVITPVQLLLTLRLTAIAGDGATGAFGVVAGFGALVALVANPVAGRISDRTGLRFGRRRTWILLGAVAGAATLALLSVTTAVWQVVLLWGVAQILLTFQAAATSAMVADQVPGPRRGGVSGLVGTTIAAGPLIGLGMVNEIPAGSPAQWIAVAVVTAFAGAIAVLLLRDVPGDGTAEPWNLSGLVRTFWIDPRRYPAFGWACLVRFLVTCAYAGNTYYSFYLLQHFGVPEESLGDLVLRLTLLSVVLIALASTVAGYLSDRLGRQLPFVVFSGLTAAAGMTLLAFAPSLTWVFVAAGLLGSGTGVFVAIDLAMCVRLLPSSADAGRDMAIANIANALPQSIVPFLAPPLLAVGGYPGLFTFLGVLGLLGVAAVTRVPEVCRETTTEEMRLCTAPPTPAK</sequence>
<dbReference type="PROSITE" id="PS50850">
    <property type="entry name" value="MFS"/>
    <property type="match status" value="1"/>
</dbReference>